<dbReference type="InterPro" id="IPR011990">
    <property type="entry name" value="TPR-like_helical_dom_sf"/>
</dbReference>
<comment type="caution">
    <text evidence="2">The sequence shown here is derived from an EMBL/GenBank/DDBJ whole genome shotgun (WGS) entry which is preliminary data.</text>
</comment>
<dbReference type="InterPro" id="IPR050767">
    <property type="entry name" value="Sel1_AlgK"/>
</dbReference>
<dbReference type="EMBL" id="LXEW01000048">
    <property type="protein sequence ID" value="OAT48171.1"/>
    <property type="molecule type" value="Genomic_DNA"/>
</dbReference>
<evidence type="ECO:0000313" key="2">
    <source>
        <dbReference type="EMBL" id="OAT48171.1"/>
    </source>
</evidence>
<dbReference type="Pfam" id="PF08238">
    <property type="entry name" value="Sel1"/>
    <property type="match status" value="15"/>
</dbReference>
<feature type="transmembrane region" description="Helical" evidence="1">
    <location>
        <begin position="7"/>
        <end position="24"/>
    </location>
</feature>
<dbReference type="InterPro" id="IPR006597">
    <property type="entry name" value="Sel1-like"/>
</dbReference>
<dbReference type="Gene3D" id="1.25.40.10">
    <property type="entry name" value="Tetratricopeptide repeat domain"/>
    <property type="match status" value="5"/>
</dbReference>
<name>A0A1B7JJT8_9GAMM</name>
<keyword evidence="1" id="KW-1133">Transmembrane helix</keyword>
<evidence type="ECO:0008006" key="4">
    <source>
        <dbReference type="Google" id="ProtNLM"/>
    </source>
</evidence>
<evidence type="ECO:0000256" key="1">
    <source>
        <dbReference type="SAM" id="Phobius"/>
    </source>
</evidence>
<keyword evidence="3" id="KW-1185">Reference proteome</keyword>
<accession>A0A1B7JJT8</accession>
<protein>
    <recommendedName>
        <fullName evidence="4">Sel1 repeat family protein</fullName>
    </recommendedName>
</protein>
<dbReference type="SUPFAM" id="SSF81901">
    <property type="entry name" value="HCP-like"/>
    <property type="match status" value="4"/>
</dbReference>
<keyword evidence="1" id="KW-0472">Membrane</keyword>
<dbReference type="Proteomes" id="UP000078224">
    <property type="component" value="Unassembled WGS sequence"/>
</dbReference>
<dbReference type="PANTHER" id="PTHR11102">
    <property type="entry name" value="SEL-1-LIKE PROTEIN"/>
    <property type="match status" value="1"/>
</dbReference>
<reference evidence="2 3" key="1">
    <citation type="submission" date="2016-04" db="EMBL/GenBank/DDBJ databases">
        <title>ATOL: Assembling a taxonomically balanced genome-scale reconstruction of the evolutionary history of the Enterobacteriaceae.</title>
        <authorList>
            <person name="Plunkett G.III."/>
            <person name="Neeno-Eckwall E.C."/>
            <person name="Glasner J.D."/>
            <person name="Perna N.T."/>
        </authorList>
    </citation>
    <scope>NUCLEOTIDE SEQUENCE [LARGE SCALE GENOMIC DNA]</scope>
    <source>
        <strain evidence="2 3">ATCC 35613</strain>
    </source>
</reference>
<organism evidence="2 3">
    <name type="scientific">Providencia heimbachae ATCC 35613</name>
    <dbReference type="NCBI Taxonomy" id="1354272"/>
    <lineage>
        <taxon>Bacteria</taxon>
        <taxon>Pseudomonadati</taxon>
        <taxon>Pseudomonadota</taxon>
        <taxon>Gammaproteobacteria</taxon>
        <taxon>Enterobacterales</taxon>
        <taxon>Morganellaceae</taxon>
        <taxon>Providencia</taxon>
    </lineage>
</organism>
<keyword evidence="1" id="KW-0812">Transmembrane</keyword>
<dbReference type="RefSeq" id="WP_068910134.1">
    <property type="nucleotide sequence ID" value="NZ_LXEW01000048.1"/>
</dbReference>
<dbReference type="PANTHER" id="PTHR11102:SF160">
    <property type="entry name" value="ERAD-ASSOCIATED E3 UBIQUITIN-PROTEIN LIGASE COMPONENT HRD3"/>
    <property type="match status" value="1"/>
</dbReference>
<gene>
    <name evidence="2" type="ORF">M998_3606</name>
</gene>
<proteinExistence type="predicted"/>
<dbReference type="OrthoDB" id="6465948at2"/>
<evidence type="ECO:0000313" key="3">
    <source>
        <dbReference type="Proteomes" id="UP000078224"/>
    </source>
</evidence>
<sequence length="1558" mass="178016">MTKKIKLWLFLLIIIVVFVGIYFINNINQSNHAQKGYDLYQQGESQAAFELFSQTADSDPQSAYALAMMYMDGIGTQSDDTKAENWLIKSAKANNKNALYNLGYYRYNQYMEDVPDDLYGIVSITKAADLGVKEAQELVGSIYINDKYDNTPQNIELARKYFSLAAEQNSPLAKFALGYIAYNFDKDNKRAVEILTPLVSKNFPLPAMLLATIYEEGGNGITPNKLFAEKYQEMSYSSALGLVDDSQELEPTPLSLYGVQTAEEKQALLANLELLASQDNETAIYMLAQKYLTGDGVPKSKARAMAYLQPLVMKKNPKALYLSYSINPTQIKNLIAAADANYPDAVYMLYRLYSGDIFNNNIERNKELAEKYLTAAADLSHLDALETLISQALNNYSFPNKKLNTIVEKYTPILLEKYPNSPRSLLLASQAYGENGSSIYSTEKSFELMEKATQLAPTSDNKIRLAIKYAYGLGTQQDLTKAVPIFKTILDEDSDNLTANRQLITLYYQYDIKNLIDDAYIIKLLENDVVTRENYDNAHHYADYLMQQDPVKNLDKAFDLYQTASKYSYGARIHYAKALLRYKQDQEKLASEITLELINSEKSKAELSEPQLKDAYTIILKTGMVSPESKAALVHLAVFENNPDALKQIEPLIGVDAEITYQYGINKLAQVKNIDTAPDTEIKPYYDAILKAADLGSISASLYIIQNLDTVNYVNNKPYYKSRFQKITGLTINDLIPRYKKCAELGSNRCLYDLGEIYQKGNYGEDADYDIALSYYHKISKADFSFLKWRLEEIEKGKKQFIEIQAKANKGDSDALRTLAQAYEFGNYGQKIDKNKWLEYLSTSAKLNNESALEELIDYYSQDNLLDDNKVKIIGYYNQLANIGSQDYTRKLAHQYLNGSRLVEANRQKAREYYVKSGSWGDQYIEYMDDFDIGMEMINNSPSAKYKVGRAYLRGYGVKEDIPQAIKYLKQASEEGNSSAISLYEEMLYNGVYDKENKTWIIEPDWNEAIIWLRKNPNKNRTDSYINVYNTIALPALNGDTKAYLELAEWYKSRGQYPAARIWYNKSVAAGNLDAIRLIDSMIEDNEEKYSLYQMGIEKGDTYSQVKLAKLDIYDANIPTDSERYNLALQRLNDALKSNNSFVSEEAFETLSHLYRVGISGKDELEANIIIRDKDSAKYLALLESESANRTNALKDLYTYYAPTDSPKALGYLQQAYQKGDLEAIEILYKLNYPGEYCNNSHADIDQAGIYLNEWLVKGNFSKTQDRVYVGYPESRTKAIGEVYLDGDCDIDRNIDKAIEWFKISLKYHDTHALDALYKAYTQKWDAKESYYYALLLEKDPDDIELLDRLSETDKQAVDERFAQEQEFQKYGRYAEEIEAQRLKAEAGDRIAAFSLGISYARGEKVPEDTQKMIYYYEIAGKNGYSRAYNILGNLYRKDNERGIERDYPKALYYFDLGAQQNDSNTAHLAGDMLYFGQGVEKDFPRAAKYFEMTDLEQGNHHAMAKYKLGYMYYNGLIGTKSPQDIQKAYDYLQIAAKYQNENAIKALKEWDFSQMNK</sequence>
<dbReference type="PATRIC" id="fig|1354272.4.peg.3685"/>
<dbReference type="SMART" id="SM00671">
    <property type="entry name" value="SEL1"/>
    <property type="match status" value="17"/>
</dbReference>